<proteinExistence type="predicted"/>
<dbReference type="Proteomes" id="UP000887580">
    <property type="component" value="Unplaced"/>
</dbReference>
<organism evidence="1 2">
    <name type="scientific">Panagrolaimus sp. PS1159</name>
    <dbReference type="NCBI Taxonomy" id="55785"/>
    <lineage>
        <taxon>Eukaryota</taxon>
        <taxon>Metazoa</taxon>
        <taxon>Ecdysozoa</taxon>
        <taxon>Nematoda</taxon>
        <taxon>Chromadorea</taxon>
        <taxon>Rhabditida</taxon>
        <taxon>Tylenchina</taxon>
        <taxon>Panagrolaimomorpha</taxon>
        <taxon>Panagrolaimoidea</taxon>
        <taxon>Panagrolaimidae</taxon>
        <taxon>Panagrolaimus</taxon>
    </lineage>
</organism>
<sequence>MSASVKLRFFDEDGVPECSKRFSMSGDISTVAESMQKGLDSLKCPPLQCQLNLYGLSRGRLEDSICVPATTPASVAAILPPPTPTAMAATSPPAVPTSMAAALPPSTSIAMAAPPPPYDRVLMDDGSAEPSTSAAAYTFYISKKQAVNDFHGSNLNMDGKNENNQGPSWIMSVRCHLLFSLAESFRCLVPAPYEEARVPGMSTTTTVYDSTDKRHYMAGWLITEICKCLFSLFFQ</sequence>
<evidence type="ECO:0000313" key="1">
    <source>
        <dbReference type="Proteomes" id="UP000887580"/>
    </source>
</evidence>
<evidence type="ECO:0000313" key="2">
    <source>
        <dbReference type="WBParaSite" id="PS1159_v2.g1177.t1"/>
    </source>
</evidence>
<accession>A0AC35EXT3</accession>
<name>A0AC35EXT3_9BILA</name>
<protein>
    <submittedName>
        <fullName evidence="2">Ubiquitin-like domain-containing protein</fullName>
    </submittedName>
</protein>
<dbReference type="WBParaSite" id="PS1159_v2.g1177.t1">
    <property type="protein sequence ID" value="PS1159_v2.g1177.t1"/>
    <property type="gene ID" value="PS1159_v2.g1177"/>
</dbReference>
<reference evidence="2" key="1">
    <citation type="submission" date="2022-11" db="UniProtKB">
        <authorList>
            <consortium name="WormBaseParasite"/>
        </authorList>
    </citation>
    <scope>IDENTIFICATION</scope>
</reference>